<evidence type="ECO:0000313" key="8">
    <source>
        <dbReference type="Proteomes" id="UP000095409"/>
    </source>
</evidence>
<dbReference type="RefSeq" id="WP_022388464.1">
    <property type="nucleotide sequence ID" value="NZ_CABHNB010000043.1"/>
</dbReference>
<dbReference type="Pfam" id="PF12822">
    <property type="entry name" value="ECF_trnsprt"/>
    <property type="match status" value="1"/>
</dbReference>
<dbReference type="Proteomes" id="UP000095413">
    <property type="component" value="Unassembled WGS sequence"/>
</dbReference>
<evidence type="ECO:0000313" key="7">
    <source>
        <dbReference type="EMBL" id="VUX19011.1"/>
    </source>
</evidence>
<feature type="transmembrane region" description="Helical" evidence="1">
    <location>
        <begin position="43"/>
        <end position="67"/>
    </location>
</feature>
<dbReference type="Gene3D" id="1.10.1760.20">
    <property type="match status" value="1"/>
</dbReference>
<feature type="transmembrane region" description="Helical" evidence="1">
    <location>
        <begin position="74"/>
        <end position="93"/>
    </location>
</feature>
<dbReference type="OrthoDB" id="9813540at2"/>
<dbReference type="EMBL" id="CZBA01000004">
    <property type="protein sequence ID" value="CUP34412.1"/>
    <property type="molecule type" value="Genomic_DNA"/>
</dbReference>
<dbReference type="GeneID" id="79803755"/>
<evidence type="ECO:0000313" key="3">
    <source>
        <dbReference type="EMBL" id="CUP34412.1"/>
    </source>
</evidence>
<dbReference type="Proteomes" id="UP000283928">
    <property type="component" value="Unassembled WGS sequence"/>
</dbReference>
<dbReference type="EMBL" id="CYZD01000002">
    <property type="protein sequence ID" value="CUN58725.1"/>
    <property type="molecule type" value="Genomic_DNA"/>
</dbReference>
<evidence type="ECO:0000313" key="13">
    <source>
        <dbReference type="Proteomes" id="UP000409147"/>
    </source>
</evidence>
<dbReference type="EMBL" id="QRJH01000004">
    <property type="protein sequence ID" value="RHH18578.1"/>
    <property type="molecule type" value="Genomic_DNA"/>
</dbReference>
<reference evidence="10 11" key="2">
    <citation type="submission" date="2018-08" db="EMBL/GenBank/DDBJ databases">
        <title>A genome reference for cultivated species of the human gut microbiota.</title>
        <authorList>
            <person name="Zou Y."/>
            <person name="Xue W."/>
            <person name="Luo G."/>
        </authorList>
    </citation>
    <scope>NUCLEOTIDE SEQUENCE [LARGE SCALE GENOMIC DNA]</scope>
    <source>
        <strain evidence="5 11">AM18-2AC</strain>
        <strain evidence="4 10">AM27-32LB</strain>
    </source>
</reference>
<keyword evidence="13" id="KW-1185">Reference proteome</keyword>
<evidence type="ECO:0000313" key="4">
    <source>
        <dbReference type="EMBL" id="RHE73626.1"/>
    </source>
</evidence>
<dbReference type="InterPro" id="IPR024529">
    <property type="entry name" value="ECF_trnsprt_substrate-spec"/>
</dbReference>
<reference evidence="6 12" key="3">
    <citation type="journal article" date="2019" name="Science, e1252229">
        <title>Invertible promoters mediate bacterial phase variation, antibiotic resistance, and host adaptation in the gut.</title>
        <authorList>
            <person name="Jiang X."/>
            <person name="Hall A.B."/>
            <person name="Arthur T.D."/>
            <person name="Plichta D.R."/>
            <person name="Covington C.T."/>
            <person name="Poyet M."/>
            <person name="Crothers J."/>
            <person name="Moses P.L."/>
            <person name="Tolonen A.C."/>
            <person name="Vlamakis H."/>
            <person name="Alm E.J."/>
            <person name="Xavier R.J."/>
        </authorList>
    </citation>
    <scope>NUCLEOTIDE SEQUENCE [LARGE SCALE GENOMIC DNA]</scope>
    <source>
        <strain evidence="6">Af_0058</strain>
        <strain evidence="12">af_0058</strain>
    </source>
</reference>
<evidence type="ECO:0000313" key="2">
    <source>
        <dbReference type="EMBL" id="CUN58725.1"/>
    </source>
</evidence>
<dbReference type="Proteomes" id="UP000293506">
    <property type="component" value="Unassembled WGS sequence"/>
</dbReference>
<reference evidence="8 9" key="1">
    <citation type="submission" date="2015-09" db="EMBL/GenBank/DDBJ databases">
        <authorList>
            <consortium name="Pathogen Informatics"/>
        </authorList>
    </citation>
    <scope>NUCLEOTIDE SEQUENCE [LARGE SCALE GENOMIC DNA]</scope>
    <source>
        <strain evidence="2 8">2789STDY5608837</strain>
        <strain evidence="3 9">2789STDY5834921</strain>
    </source>
</reference>
<keyword evidence="1" id="KW-1133">Transmembrane helix</keyword>
<dbReference type="AlphaFoldDB" id="A0A173Y6X4"/>
<dbReference type="GO" id="GO:0022857">
    <property type="term" value="F:transmembrane transporter activity"/>
    <property type="evidence" value="ECO:0007669"/>
    <property type="project" value="InterPro"/>
</dbReference>
<sequence length="212" mass="22052">MKTKKFTTSQLTILGLMAGILFLMAYTPLGYLNIGPLAVTFNVIPVAVCAIVLGPTGGAIAGAVFGLTSFMQAIGIGGVSALGSALFQINPFMTAVQCFGPRILDGICIGFIYRAVHKKANTYVSCAVTGFFSAFLNTLFFMTALIVMFGNTELIRNLMGGHNIIVGCCLMVGVNAISEMVSSTIITAAVGTALSKAHLIPAVQIVKTDTAA</sequence>
<feature type="transmembrane region" description="Helical" evidence="1">
    <location>
        <begin position="123"/>
        <end position="147"/>
    </location>
</feature>
<evidence type="ECO:0000313" key="10">
    <source>
        <dbReference type="Proteomes" id="UP000283928"/>
    </source>
</evidence>
<dbReference type="EMBL" id="RCXQ01000007">
    <property type="protein sequence ID" value="RYT66629.1"/>
    <property type="molecule type" value="Genomic_DNA"/>
</dbReference>
<evidence type="ECO:0000313" key="6">
    <source>
        <dbReference type="EMBL" id="RYT66629.1"/>
    </source>
</evidence>
<evidence type="ECO:0000313" key="9">
    <source>
        <dbReference type="Proteomes" id="UP000095413"/>
    </source>
</evidence>
<accession>A0A173Y6X4</accession>
<proteinExistence type="predicted"/>
<feature type="transmembrane region" description="Helical" evidence="1">
    <location>
        <begin position="12"/>
        <end position="31"/>
    </location>
</feature>
<dbReference type="Proteomes" id="UP000095409">
    <property type="component" value="Unassembled WGS sequence"/>
</dbReference>
<dbReference type="Proteomes" id="UP000284024">
    <property type="component" value="Unassembled WGS sequence"/>
</dbReference>
<evidence type="ECO:0000313" key="11">
    <source>
        <dbReference type="Proteomes" id="UP000284024"/>
    </source>
</evidence>
<keyword evidence="1" id="KW-0812">Transmembrane</keyword>
<gene>
    <name evidence="2" type="primary">panT</name>
    <name evidence="5" type="ORF">DW222_09615</name>
    <name evidence="4" type="ORF">DW723_10780</name>
    <name evidence="6" type="ORF">EAI82_08700</name>
    <name evidence="2" type="ORF">ERS852394_00521</name>
    <name evidence="3" type="ORF">ERS852533_01058</name>
    <name evidence="7" type="ORF">ROSSTS7063_02909</name>
</gene>
<keyword evidence="1" id="KW-0472">Membrane</keyword>
<name>A0A173Y6X4_9FIRM</name>
<organism evidence="2 8">
    <name type="scientific">Blautia obeum</name>
    <dbReference type="NCBI Taxonomy" id="40520"/>
    <lineage>
        <taxon>Bacteria</taxon>
        <taxon>Bacillati</taxon>
        <taxon>Bacillota</taxon>
        <taxon>Clostridia</taxon>
        <taxon>Lachnospirales</taxon>
        <taxon>Lachnospiraceae</taxon>
        <taxon>Blautia</taxon>
    </lineage>
</organism>
<evidence type="ECO:0000313" key="5">
    <source>
        <dbReference type="EMBL" id="RHH18578.1"/>
    </source>
</evidence>
<dbReference type="EMBL" id="QSKO01000014">
    <property type="protein sequence ID" value="RHE73626.1"/>
    <property type="molecule type" value="Genomic_DNA"/>
</dbReference>
<protein>
    <submittedName>
        <fullName evidence="2 4">ECF transporter S component</fullName>
    </submittedName>
    <submittedName>
        <fullName evidence="7">Pantothenic acid transporter PanT</fullName>
    </submittedName>
</protein>
<evidence type="ECO:0000256" key="1">
    <source>
        <dbReference type="SAM" id="Phobius"/>
    </source>
</evidence>
<dbReference type="Proteomes" id="UP000409147">
    <property type="component" value="Unassembled WGS sequence"/>
</dbReference>
<dbReference type="EMBL" id="CABHNB010000043">
    <property type="protein sequence ID" value="VUX19011.1"/>
    <property type="molecule type" value="Genomic_DNA"/>
</dbReference>
<reference evidence="7 13" key="4">
    <citation type="submission" date="2019-07" db="EMBL/GenBank/DDBJ databases">
        <authorList>
            <person name="Hibberd C M."/>
            <person name="Gehrig L. J."/>
            <person name="Chang H.-W."/>
            <person name="Venkatesh S."/>
        </authorList>
    </citation>
    <scope>NUCLEOTIDE SEQUENCE [LARGE SCALE GENOMIC DNA]</scope>
    <source>
        <strain evidence="7">Ruminococcus_obeum_SSTS_Bg7063</strain>
    </source>
</reference>
<evidence type="ECO:0000313" key="12">
    <source>
        <dbReference type="Proteomes" id="UP000293506"/>
    </source>
</evidence>